<comment type="subcellular location">
    <subcellularLocation>
        <location evidence="1">Nucleus</location>
    </subcellularLocation>
</comment>
<dbReference type="OrthoDB" id="10342664at2759"/>
<evidence type="ECO:0000256" key="4">
    <source>
        <dbReference type="ARBA" id="ARBA00023242"/>
    </source>
</evidence>
<feature type="coiled-coil region" evidence="5">
    <location>
        <begin position="70"/>
        <end position="104"/>
    </location>
</feature>
<reference evidence="6" key="2">
    <citation type="submission" date="2022-01" db="EMBL/GenBank/DDBJ databases">
        <authorList>
            <person name="Hirooka S."/>
            <person name="Miyagishima S.Y."/>
        </authorList>
    </citation>
    <scope>NUCLEOTIDE SEQUENCE</scope>
    <source>
        <strain evidence="6">NBRC 102759</strain>
    </source>
</reference>
<gene>
    <name evidence="6" type="ORF">GpartN1_g7542.t1</name>
</gene>
<evidence type="ECO:0000313" key="7">
    <source>
        <dbReference type="Proteomes" id="UP001061958"/>
    </source>
</evidence>
<comment type="caution">
    <text evidence="6">The sequence shown here is derived from an EMBL/GenBank/DDBJ whole genome shotgun (WGS) entry which is preliminary data.</text>
</comment>
<keyword evidence="5" id="KW-0175">Coiled coil</keyword>
<dbReference type="GO" id="GO:0016592">
    <property type="term" value="C:mediator complex"/>
    <property type="evidence" value="ECO:0007669"/>
    <property type="project" value="InterPro"/>
</dbReference>
<evidence type="ECO:0000256" key="5">
    <source>
        <dbReference type="SAM" id="Coils"/>
    </source>
</evidence>
<protein>
    <recommendedName>
        <fullName evidence="8">Mediator of RNA polymerase II transcription subunit 21</fullName>
    </recommendedName>
</protein>
<sequence>MTDTISQLHREIRQLSVAMFTGLGVTQRDAVITEATTPRSFVEASSVQESATVADKESFRDSVNQLAIDITNKTREILQTLEQVERLEDESKVLEGSLSNQERDVQATKRLTEEWESTYHLYKILKSLEEEFSTAGEISS</sequence>
<keyword evidence="4" id="KW-0539">Nucleus</keyword>
<dbReference type="SUPFAM" id="SSF140718">
    <property type="entry name" value="Mediator hinge subcomplex-like"/>
    <property type="match status" value="1"/>
</dbReference>
<evidence type="ECO:0008006" key="8">
    <source>
        <dbReference type="Google" id="ProtNLM"/>
    </source>
</evidence>
<evidence type="ECO:0000256" key="2">
    <source>
        <dbReference type="ARBA" id="ARBA00023015"/>
    </source>
</evidence>
<dbReference type="EMBL" id="BQMJ01000074">
    <property type="protein sequence ID" value="GJQ15751.1"/>
    <property type="molecule type" value="Genomic_DNA"/>
</dbReference>
<accession>A0A9C7Q6B0</accession>
<dbReference type="Gene3D" id="6.10.280.10">
    <property type="entry name" value="Mediator complex, subunit Med21"/>
    <property type="match status" value="1"/>
</dbReference>
<name>A0A9C7Q6B0_9RHOD</name>
<dbReference type="AlphaFoldDB" id="A0A9C7Q6B0"/>
<organism evidence="6 7">
    <name type="scientific">Galdieria partita</name>
    <dbReference type="NCBI Taxonomy" id="83374"/>
    <lineage>
        <taxon>Eukaryota</taxon>
        <taxon>Rhodophyta</taxon>
        <taxon>Bangiophyceae</taxon>
        <taxon>Galdieriales</taxon>
        <taxon>Galdieriaceae</taxon>
        <taxon>Galdieria</taxon>
    </lineage>
</organism>
<proteinExistence type="predicted"/>
<keyword evidence="7" id="KW-1185">Reference proteome</keyword>
<keyword evidence="3" id="KW-0804">Transcription</keyword>
<keyword evidence="2" id="KW-0805">Transcription regulation</keyword>
<dbReference type="InterPro" id="IPR037212">
    <property type="entry name" value="Med7/Med21-like"/>
</dbReference>
<evidence type="ECO:0000313" key="6">
    <source>
        <dbReference type="EMBL" id="GJQ15751.1"/>
    </source>
</evidence>
<dbReference type="Proteomes" id="UP001061958">
    <property type="component" value="Unassembled WGS sequence"/>
</dbReference>
<evidence type="ECO:0000256" key="3">
    <source>
        <dbReference type="ARBA" id="ARBA00023163"/>
    </source>
</evidence>
<reference evidence="6" key="1">
    <citation type="journal article" date="2022" name="Proc. Natl. Acad. Sci. U.S.A.">
        <title>Life cycle and functional genomics of the unicellular red alga Galdieria for elucidating algal and plant evolution and industrial use.</title>
        <authorList>
            <person name="Hirooka S."/>
            <person name="Itabashi T."/>
            <person name="Ichinose T.M."/>
            <person name="Onuma R."/>
            <person name="Fujiwara T."/>
            <person name="Yamashita S."/>
            <person name="Jong L.W."/>
            <person name="Tomita R."/>
            <person name="Iwane A.H."/>
            <person name="Miyagishima S.Y."/>
        </authorList>
    </citation>
    <scope>NUCLEOTIDE SEQUENCE</scope>
    <source>
        <strain evidence="6">NBRC 102759</strain>
    </source>
</reference>
<evidence type="ECO:0000256" key="1">
    <source>
        <dbReference type="ARBA" id="ARBA00004123"/>
    </source>
</evidence>